<feature type="signal peptide" evidence="1">
    <location>
        <begin position="1"/>
        <end position="25"/>
    </location>
</feature>
<evidence type="ECO:0000313" key="2">
    <source>
        <dbReference type="EMBL" id="MTI24234.1"/>
    </source>
</evidence>
<dbReference type="RefSeq" id="WP_155170020.1">
    <property type="nucleotide sequence ID" value="NZ_BAAAFL010000051.1"/>
</dbReference>
<organism evidence="2 3">
    <name type="scientific">Fulvivirga kasyanovii</name>
    <dbReference type="NCBI Taxonomy" id="396812"/>
    <lineage>
        <taxon>Bacteria</taxon>
        <taxon>Pseudomonadati</taxon>
        <taxon>Bacteroidota</taxon>
        <taxon>Cytophagia</taxon>
        <taxon>Cytophagales</taxon>
        <taxon>Fulvivirgaceae</taxon>
        <taxon>Fulvivirga</taxon>
    </lineage>
</organism>
<comment type="caution">
    <text evidence="2">The sequence shown here is derived from an EMBL/GenBank/DDBJ whole genome shotgun (WGS) entry which is preliminary data.</text>
</comment>
<evidence type="ECO:0008006" key="4">
    <source>
        <dbReference type="Google" id="ProtNLM"/>
    </source>
</evidence>
<feature type="chain" id="PRO_5045184783" description="Lipoprotein" evidence="1">
    <location>
        <begin position="26"/>
        <end position="271"/>
    </location>
</feature>
<keyword evidence="1" id="KW-0732">Signal</keyword>
<proteinExistence type="predicted"/>
<reference evidence="2 3" key="1">
    <citation type="submission" date="2019-02" db="EMBL/GenBank/DDBJ databases">
        <authorList>
            <person name="Goldberg S.R."/>
            <person name="Haltli B.A."/>
            <person name="Correa H."/>
            <person name="Russell K.G."/>
        </authorList>
    </citation>
    <scope>NUCLEOTIDE SEQUENCE [LARGE SCALE GENOMIC DNA]</scope>
    <source>
        <strain evidence="2 3">JCM 16186</strain>
    </source>
</reference>
<dbReference type="PROSITE" id="PS51257">
    <property type="entry name" value="PROKAR_LIPOPROTEIN"/>
    <property type="match status" value="1"/>
</dbReference>
<sequence length="271" mass="30040">MMKTNFKMRTMATAFALCSSMLMYSCEDENGIEPVNNDTEHQAEELALVPKTLATINLSNGNVITFRSEADGIVYDESGSGDIQDELASASMLERFLSLTDESVAVPEDFITLEEDESLKALALQRGVTTQHEAAMHSKGSSADAGKLMASAWCSGQNFYDTDAYGQFYRTFHNYPWGGANVTVYSSWKSGADKCKTVNLYLVNCSDSNTLSADTWYKNVFGNYKRQDIINVGPSGSKFWSKTYTTKRYRRVFVSGFGSGRFGGTVVFKNY</sequence>
<keyword evidence="3" id="KW-1185">Reference proteome</keyword>
<dbReference type="EMBL" id="SMLW01000385">
    <property type="protein sequence ID" value="MTI24234.1"/>
    <property type="molecule type" value="Genomic_DNA"/>
</dbReference>
<accession>A0ABW9RJI1</accession>
<dbReference type="Proteomes" id="UP000798808">
    <property type="component" value="Unassembled WGS sequence"/>
</dbReference>
<evidence type="ECO:0000313" key="3">
    <source>
        <dbReference type="Proteomes" id="UP000798808"/>
    </source>
</evidence>
<evidence type="ECO:0000256" key="1">
    <source>
        <dbReference type="SAM" id="SignalP"/>
    </source>
</evidence>
<gene>
    <name evidence="2" type="ORF">E1163_04680</name>
</gene>
<protein>
    <recommendedName>
        <fullName evidence="4">Lipoprotein</fullName>
    </recommendedName>
</protein>
<name>A0ABW9RJI1_9BACT</name>